<organism evidence="2 3">
    <name type="scientific">Vibrio neptunius</name>
    <dbReference type="NCBI Taxonomy" id="170651"/>
    <lineage>
        <taxon>Bacteria</taxon>
        <taxon>Pseudomonadati</taxon>
        <taxon>Pseudomonadota</taxon>
        <taxon>Gammaproteobacteria</taxon>
        <taxon>Vibrionales</taxon>
        <taxon>Vibrionaceae</taxon>
        <taxon>Vibrio</taxon>
    </lineage>
</organism>
<dbReference type="EMBL" id="JAFHLB010000003">
    <property type="protein sequence ID" value="MBN3576658.1"/>
    <property type="molecule type" value="Genomic_DNA"/>
</dbReference>
<protein>
    <recommendedName>
        <fullName evidence="1">Immunity MXAN-0049 protein domain-containing protein</fullName>
    </recommendedName>
</protein>
<evidence type="ECO:0000313" key="3">
    <source>
        <dbReference type="Proteomes" id="UP000779070"/>
    </source>
</evidence>
<accession>A0ABS2ZWS9</accession>
<evidence type="ECO:0000259" key="1">
    <source>
        <dbReference type="Pfam" id="PF07791"/>
    </source>
</evidence>
<comment type="caution">
    <text evidence="2">The sequence shown here is derived from an EMBL/GenBank/DDBJ whole genome shotgun (WGS) entry which is preliminary data.</text>
</comment>
<name>A0ABS2ZWS9_9VIBR</name>
<feature type="domain" description="Immunity MXAN-0049 protein" evidence="1">
    <location>
        <begin position="40"/>
        <end position="132"/>
    </location>
</feature>
<proteinExistence type="predicted"/>
<evidence type="ECO:0000313" key="2">
    <source>
        <dbReference type="EMBL" id="MBN3576658.1"/>
    </source>
</evidence>
<dbReference type="InterPro" id="IPR012433">
    <property type="entry name" value="Imm11"/>
</dbReference>
<keyword evidence="3" id="KW-1185">Reference proteome</keyword>
<dbReference type="Proteomes" id="UP000779070">
    <property type="component" value="Unassembled WGS sequence"/>
</dbReference>
<dbReference type="RefSeq" id="WP_206369028.1">
    <property type="nucleotide sequence ID" value="NZ_CAWPTM010000111.1"/>
</dbReference>
<dbReference type="Pfam" id="PF07791">
    <property type="entry name" value="Imm11"/>
    <property type="match status" value="1"/>
</dbReference>
<reference evidence="2 3" key="1">
    <citation type="submission" date="2021-02" db="EMBL/GenBank/DDBJ databases">
        <title>Draft Genome Sequences of 5 Vibrio neptunius Strains Isolated From of Bivalve Hatcheries.</title>
        <authorList>
            <person name="Galvis F."/>
            <person name="Barja J.L."/>
            <person name="Lemos M.L."/>
            <person name="Balado M."/>
        </authorList>
    </citation>
    <scope>NUCLEOTIDE SEQUENCE [LARGE SCALE GENOMIC DNA]</scope>
    <source>
        <strain evidence="2 3">PP-145.98</strain>
    </source>
</reference>
<sequence>MSNYEQQYYKVFEVPCRKTYLHLKASQDTGRRRYSFTQLDFGDGPIFFTNADKGEMPFIVSDFLLHGFFPVVSKKIAEIIMPFSINGFQLFPAVLIGDDEKWHEDFFFFNAYDNLDCIDFDRSEILDYSPEDSRHEVIRYQLKSDVLDAIPLENRLIVRPSKVAGGGLLIHENLVTQIRRYIDPDAFRFFQLSEYRLGDKYV</sequence>
<gene>
    <name evidence="2" type="ORF">JYA62_03105</name>
</gene>